<feature type="domain" description="Rhodanese" evidence="6">
    <location>
        <begin position="295"/>
        <end position="411"/>
    </location>
</feature>
<dbReference type="SMART" id="SM00450">
    <property type="entry name" value="RHOD"/>
    <property type="match status" value="1"/>
</dbReference>
<gene>
    <name evidence="7" type="ORF">GP486_007633</name>
</gene>
<dbReference type="InterPro" id="IPR001763">
    <property type="entry name" value="Rhodanese-like_dom"/>
</dbReference>
<dbReference type="GO" id="GO:0004725">
    <property type="term" value="F:protein tyrosine phosphatase activity"/>
    <property type="evidence" value="ECO:0007669"/>
    <property type="project" value="UniProtKB-EC"/>
</dbReference>
<dbReference type="InterPro" id="IPR029021">
    <property type="entry name" value="Prot-tyrosine_phosphatase-like"/>
</dbReference>
<dbReference type="PROSITE" id="PS50056">
    <property type="entry name" value="TYR_PHOSPHATASE_2"/>
    <property type="match status" value="1"/>
</dbReference>
<dbReference type="CDD" id="cd01446">
    <property type="entry name" value="DSP_MapKP"/>
    <property type="match status" value="1"/>
</dbReference>
<dbReference type="EMBL" id="JAGHQM010002273">
    <property type="protein sequence ID" value="KAH0551007.1"/>
    <property type="molecule type" value="Genomic_DNA"/>
</dbReference>
<feature type="region of interest" description="Disordered" evidence="3">
    <location>
        <begin position="871"/>
        <end position="899"/>
    </location>
</feature>
<feature type="region of interest" description="Disordered" evidence="3">
    <location>
        <begin position="651"/>
        <end position="677"/>
    </location>
</feature>
<evidence type="ECO:0000259" key="6">
    <source>
        <dbReference type="PROSITE" id="PS50206"/>
    </source>
</evidence>
<accession>A0A9P8IJC1</accession>
<evidence type="ECO:0000256" key="2">
    <source>
        <dbReference type="ARBA" id="ARBA00013064"/>
    </source>
</evidence>
<feature type="compositionally biased region" description="Polar residues" evidence="3">
    <location>
        <begin position="1"/>
        <end position="13"/>
    </location>
</feature>
<feature type="domain" description="Tyrosine specific protein phosphatases" evidence="5">
    <location>
        <begin position="724"/>
        <end position="853"/>
    </location>
</feature>
<sequence length="899" mass="99524">MTTTAKSRPSPRSSWELLRPRAQCKQQYPLSSPVPASGPGRTPMSVGQAMPPPTSTPASRAPRLPQEVRSASPSYFGAIVDPTNDPVDASDVWHTKGNWSPPTSSIHSTAAPSPKVVPLDPNSQFEIFRQRSESNPFTLSHGGLPQLDANPSSPKPKSSFGGRATSPPAFAEPHLHAHQQQRQLSAVSPMEIDSAYQSQREGSQPSESPSFFDLPRRQSPANLLAEEHCYKDQIKPLLLSDRFLRRSLPHNQLSAPSTAKTTVNSSQRSYTLPASLEETGVLITVQRLAELLARERDDLLLLDLRVSPQFTKSRIAGAINLCLPTTLMKRPSFNVQKLEASFQKEEEKQKFRKWKTSKYIVVYDVNSLSMNDAATPIHTLRKFTNEGWSGEAYILKGGFIAFSTAFPGVVDHAEREQHNIARSTLSIDPLKPGDVPVAGGCLMPPAKTAANPFFSNIRQNMDLIDGVGQMPLKRPQGMMTEDERDLPRWMRDAISQSDGGKTVSDRFLAIEVAEQRRMRDALTCDVSYGISKPAGRSQVQLAGVEKGAKNRYNNIWPYDHARVRLQSCAEGSCDYINASHVKAERSNKRYIATQGPLPTTFQDFWSVVWEQDVRVIVMLTAEVEGGQLKCHIYWTGKEYGPVKVKALSERRVSLETSKTRPGTSRRRSTNASSEPPLMDQPHIIVRKFAVTHSAHPFSPMREVTQIQYSSWPDLGTPAHPSHLLGLVEQCDAVVRSTMSPTFTSRASEPDPPVQRPVIVHCSAGCGRTGTFCTVDSVIDMLKRQRCKQDTWGNGYGSSVTETDATVAIGKGVEEGGDTDGDWVTRNDDDLIAKCVSDFRYQRLSMVQTLRQYVLCYETVLEWLVAQKPSRPFSNNNNNINNRRPAAAGGGGGTRWSYSQ</sequence>
<dbReference type="InterPro" id="IPR016130">
    <property type="entry name" value="Tyr_Pase_AS"/>
</dbReference>
<evidence type="ECO:0000256" key="1">
    <source>
        <dbReference type="ARBA" id="ARBA00009649"/>
    </source>
</evidence>
<feature type="compositionally biased region" description="Low complexity" evidence="3">
    <location>
        <begin position="874"/>
        <end position="886"/>
    </location>
</feature>
<reference evidence="7" key="1">
    <citation type="submission" date="2021-03" db="EMBL/GenBank/DDBJ databases">
        <title>Comparative genomics and phylogenomic investigation of the class Geoglossomycetes provide insights into ecological specialization and systematics.</title>
        <authorList>
            <person name="Melie T."/>
            <person name="Pirro S."/>
            <person name="Miller A.N."/>
            <person name="Quandt A."/>
        </authorList>
    </citation>
    <scope>NUCLEOTIDE SEQUENCE</scope>
    <source>
        <strain evidence="7">CAQ_001_2017</strain>
    </source>
</reference>
<dbReference type="CDD" id="cd18533">
    <property type="entry name" value="PTP_fungal"/>
    <property type="match status" value="1"/>
</dbReference>
<evidence type="ECO:0000313" key="7">
    <source>
        <dbReference type="EMBL" id="KAH0551007.1"/>
    </source>
</evidence>
<dbReference type="InterPro" id="IPR000387">
    <property type="entry name" value="Tyr_Pase_dom"/>
</dbReference>
<evidence type="ECO:0000259" key="4">
    <source>
        <dbReference type="PROSITE" id="PS50055"/>
    </source>
</evidence>
<comment type="similarity">
    <text evidence="1">Belongs to the protein-tyrosine phosphatase family. Non-receptor class subfamily.</text>
</comment>
<feature type="region of interest" description="Disordered" evidence="3">
    <location>
        <begin position="1"/>
        <end position="215"/>
    </location>
</feature>
<dbReference type="PROSITE" id="PS00383">
    <property type="entry name" value="TYR_PHOSPHATASE_1"/>
    <property type="match status" value="1"/>
</dbReference>
<name>A0A9P8IJC1_9PEZI</name>
<dbReference type="SUPFAM" id="SSF52799">
    <property type="entry name" value="(Phosphotyrosine protein) phosphatases II"/>
    <property type="match status" value="1"/>
</dbReference>
<dbReference type="Pfam" id="PF00102">
    <property type="entry name" value="Y_phosphatase"/>
    <property type="match status" value="1"/>
</dbReference>
<dbReference type="PROSITE" id="PS50055">
    <property type="entry name" value="TYR_PHOSPHATASE_PTP"/>
    <property type="match status" value="1"/>
</dbReference>
<keyword evidence="8" id="KW-1185">Reference proteome</keyword>
<dbReference type="Proteomes" id="UP000750711">
    <property type="component" value="Unassembled WGS sequence"/>
</dbReference>
<dbReference type="InterPro" id="IPR000242">
    <property type="entry name" value="PTP_cat"/>
</dbReference>
<evidence type="ECO:0000256" key="3">
    <source>
        <dbReference type="SAM" id="MobiDB-lite"/>
    </source>
</evidence>
<dbReference type="PANTHER" id="PTHR19134">
    <property type="entry name" value="RECEPTOR-TYPE TYROSINE-PROTEIN PHOSPHATASE"/>
    <property type="match status" value="1"/>
</dbReference>
<dbReference type="SMART" id="SM00194">
    <property type="entry name" value="PTPc"/>
    <property type="match status" value="1"/>
</dbReference>
<feature type="domain" description="Tyrosine-protein phosphatase" evidence="4">
    <location>
        <begin position="549"/>
        <end position="862"/>
    </location>
</feature>
<organism evidence="7 8">
    <name type="scientific">Trichoglossum hirsutum</name>
    <dbReference type="NCBI Taxonomy" id="265104"/>
    <lineage>
        <taxon>Eukaryota</taxon>
        <taxon>Fungi</taxon>
        <taxon>Dikarya</taxon>
        <taxon>Ascomycota</taxon>
        <taxon>Pezizomycotina</taxon>
        <taxon>Geoglossomycetes</taxon>
        <taxon>Geoglossales</taxon>
        <taxon>Geoglossaceae</taxon>
        <taxon>Trichoglossum</taxon>
    </lineage>
</organism>
<feature type="compositionally biased region" description="Polar residues" evidence="3">
    <location>
        <begin position="97"/>
        <end position="111"/>
    </location>
</feature>
<dbReference type="Gene3D" id="3.90.190.10">
    <property type="entry name" value="Protein tyrosine phosphatase superfamily"/>
    <property type="match status" value="1"/>
</dbReference>
<dbReference type="SMART" id="SM00404">
    <property type="entry name" value="PTPc_motif"/>
    <property type="match status" value="1"/>
</dbReference>
<dbReference type="PRINTS" id="PR00700">
    <property type="entry name" value="PRTYPHPHTASE"/>
</dbReference>
<dbReference type="PROSITE" id="PS50206">
    <property type="entry name" value="RHODANESE_3"/>
    <property type="match status" value="1"/>
</dbReference>
<dbReference type="Gene3D" id="3.40.250.10">
    <property type="entry name" value="Rhodanese-like domain"/>
    <property type="match status" value="1"/>
</dbReference>
<dbReference type="SUPFAM" id="SSF52821">
    <property type="entry name" value="Rhodanese/Cell cycle control phosphatase"/>
    <property type="match status" value="1"/>
</dbReference>
<feature type="compositionally biased region" description="Polar residues" evidence="3">
    <location>
        <begin position="195"/>
        <end position="209"/>
    </location>
</feature>
<dbReference type="InterPro" id="IPR050348">
    <property type="entry name" value="Protein-Tyr_Phosphatase"/>
</dbReference>
<evidence type="ECO:0000259" key="5">
    <source>
        <dbReference type="PROSITE" id="PS50056"/>
    </source>
</evidence>
<dbReference type="AlphaFoldDB" id="A0A9P8IJC1"/>
<dbReference type="EC" id="3.1.3.48" evidence="2"/>
<comment type="caution">
    <text evidence="7">The sequence shown here is derived from an EMBL/GenBank/DDBJ whole genome shotgun (WGS) entry which is preliminary data.</text>
</comment>
<proteinExistence type="inferred from homology"/>
<dbReference type="InterPro" id="IPR003595">
    <property type="entry name" value="Tyr_Pase_cat"/>
</dbReference>
<dbReference type="Pfam" id="PF00581">
    <property type="entry name" value="Rhodanese"/>
    <property type="match status" value="1"/>
</dbReference>
<dbReference type="InterPro" id="IPR036873">
    <property type="entry name" value="Rhodanese-like_dom_sf"/>
</dbReference>
<protein>
    <recommendedName>
        <fullName evidence="2">protein-tyrosine-phosphatase</fullName>
        <ecNumber evidence="2">3.1.3.48</ecNumber>
    </recommendedName>
</protein>
<evidence type="ECO:0000313" key="8">
    <source>
        <dbReference type="Proteomes" id="UP000750711"/>
    </source>
</evidence>
<dbReference type="PANTHER" id="PTHR19134:SF561">
    <property type="entry name" value="PROTEIN TYROSINE PHOSPHATASE 36E, ISOFORM A"/>
    <property type="match status" value="1"/>
</dbReference>